<comment type="similarity">
    <text evidence="1">Belongs to the 'phage' integrase family.</text>
</comment>
<name>A0A1I2HDX2_9BACT</name>
<keyword evidence="7" id="KW-1185">Reference proteome</keyword>
<dbReference type="Gene3D" id="1.10.443.10">
    <property type="entry name" value="Intergrase catalytic core"/>
    <property type="match status" value="1"/>
</dbReference>
<evidence type="ECO:0000256" key="4">
    <source>
        <dbReference type="SAM" id="MobiDB-lite"/>
    </source>
</evidence>
<feature type="domain" description="Tyr recombinase" evidence="5">
    <location>
        <begin position="1"/>
        <end position="111"/>
    </location>
</feature>
<proteinExistence type="inferred from homology"/>
<dbReference type="InterPro" id="IPR013762">
    <property type="entry name" value="Integrase-like_cat_sf"/>
</dbReference>
<dbReference type="Pfam" id="PF00589">
    <property type="entry name" value="Phage_integrase"/>
    <property type="match status" value="1"/>
</dbReference>
<dbReference type="AlphaFoldDB" id="A0A1I2HDX2"/>
<evidence type="ECO:0000256" key="2">
    <source>
        <dbReference type="ARBA" id="ARBA00023125"/>
    </source>
</evidence>
<organism evidence="6 7">
    <name type="scientific">Nannocystis exedens</name>
    <dbReference type="NCBI Taxonomy" id="54"/>
    <lineage>
        <taxon>Bacteria</taxon>
        <taxon>Pseudomonadati</taxon>
        <taxon>Myxococcota</taxon>
        <taxon>Polyangia</taxon>
        <taxon>Nannocystales</taxon>
        <taxon>Nannocystaceae</taxon>
        <taxon>Nannocystis</taxon>
    </lineage>
</organism>
<gene>
    <name evidence="6" type="ORF">SAMN02745121_07870</name>
</gene>
<keyword evidence="2" id="KW-0238">DNA-binding</keyword>
<dbReference type="InterPro" id="IPR002104">
    <property type="entry name" value="Integrase_catalytic"/>
</dbReference>
<dbReference type="OrthoDB" id="9801717at2"/>
<evidence type="ECO:0000256" key="3">
    <source>
        <dbReference type="ARBA" id="ARBA00023172"/>
    </source>
</evidence>
<dbReference type="GO" id="GO:0003677">
    <property type="term" value="F:DNA binding"/>
    <property type="evidence" value="ECO:0007669"/>
    <property type="project" value="UniProtKB-KW"/>
</dbReference>
<reference evidence="7" key="1">
    <citation type="submission" date="2016-10" db="EMBL/GenBank/DDBJ databases">
        <authorList>
            <person name="Varghese N."/>
            <person name="Submissions S."/>
        </authorList>
    </citation>
    <scope>NUCLEOTIDE SEQUENCE [LARGE SCALE GENOMIC DNA]</scope>
    <source>
        <strain evidence="7">ATCC 25963</strain>
    </source>
</reference>
<dbReference type="STRING" id="54.SAMN02745121_07870"/>
<dbReference type="GO" id="GO:0015074">
    <property type="term" value="P:DNA integration"/>
    <property type="evidence" value="ECO:0007669"/>
    <property type="project" value="InterPro"/>
</dbReference>
<evidence type="ECO:0000256" key="1">
    <source>
        <dbReference type="ARBA" id="ARBA00008857"/>
    </source>
</evidence>
<protein>
    <submittedName>
        <fullName evidence="6">Phage integrase family protein</fullName>
    </submittedName>
</protein>
<accession>A0A1I2HDX2</accession>
<feature type="compositionally biased region" description="Polar residues" evidence="4">
    <location>
        <begin position="117"/>
        <end position="140"/>
    </location>
</feature>
<sequence>MGTRTRRIPCTRSLAALESLDLTRSDVITRDSVHGQGQCTPDAIANLIERAARAAGLGHVHAHVLRHTFATRLLSRGVDVRTVQQLMGHRDIKTTLTYLHLIRGAERRAMDALEPATGTTRAPQHGSEPNISNPRRSPRT</sequence>
<evidence type="ECO:0000313" key="7">
    <source>
        <dbReference type="Proteomes" id="UP000199400"/>
    </source>
</evidence>
<dbReference type="PANTHER" id="PTHR30349:SF41">
    <property type="entry name" value="INTEGRASE_RECOMBINASE PROTEIN MJ0367-RELATED"/>
    <property type="match status" value="1"/>
</dbReference>
<dbReference type="EMBL" id="FOMX01000041">
    <property type="protein sequence ID" value="SFF27510.1"/>
    <property type="molecule type" value="Genomic_DNA"/>
</dbReference>
<dbReference type="SUPFAM" id="SSF56349">
    <property type="entry name" value="DNA breaking-rejoining enzymes"/>
    <property type="match status" value="1"/>
</dbReference>
<dbReference type="GO" id="GO:0006310">
    <property type="term" value="P:DNA recombination"/>
    <property type="evidence" value="ECO:0007669"/>
    <property type="project" value="UniProtKB-KW"/>
</dbReference>
<dbReference type="Proteomes" id="UP000199400">
    <property type="component" value="Unassembled WGS sequence"/>
</dbReference>
<evidence type="ECO:0000313" key="6">
    <source>
        <dbReference type="EMBL" id="SFF27510.1"/>
    </source>
</evidence>
<dbReference type="RefSeq" id="WP_096326215.1">
    <property type="nucleotide sequence ID" value="NZ_FOMX01000041.1"/>
</dbReference>
<dbReference type="PANTHER" id="PTHR30349">
    <property type="entry name" value="PHAGE INTEGRASE-RELATED"/>
    <property type="match status" value="1"/>
</dbReference>
<evidence type="ECO:0000259" key="5">
    <source>
        <dbReference type="PROSITE" id="PS51898"/>
    </source>
</evidence>
<dbReference type="InterPro" id="IPR011010">
    <property type="entry name" value="DNA_brk_join_enz"/>
</dbReference>
<dbReference type="InterPro" id="IPR050090">
    <property type="entry name" value="Tyrosine_recombinase_XerCD"/>
</dbReference>
<dbReference type="PROSITE" id="PS51898">
    <property type="entry name" value="TYR_RECOMBINASE"/>
    <property type="match status" value="1"/>
</dbReference>
<feature type="region of interest" description="Disordered" evidence="4">
    <location>
        <begin position="116"/>
        <end position="140"/>
    </location>
</feature>
<keyword evidence="3" id="KW-0233">DNA recombination</keyword>